<evidence type="ECO:0000259" key="7">
    <source>
        <dbReference type="Pfam" id="PF02683"/>
    </source>
</evidence>
<evidence type="ECO:0000256" key="3">
    <source>
        <dbReference type="ARBA" id="ARBA00022692"/>
    </source>
</evidence>
<proteinExistence type="inferred from homology"/>
<name>A0ABP8Z2C5_9ACTN</name>
<keyword evidence="4 6" id="KW-1133">Transmembrane helix</keyword>
<feature type="domain" description="Cytochrome C biogenesis protein transmembrane" evidence="7">
    <location>
        <begin position="25"/>
        <end position="244"/>
    </location>
</feature>
<protein>
    <submittedName>
        <fullName evidence="8">Cytochrome c biogenesis CcdA family protein</fullName>
    </submittedName>
</protein>
<dbReference type="InterPro" id="IPR051790">
    <property type="entry name" value="Cytochrome_c-biogenesis_DsbD"/>
</dbReference>
<comment type="similarity">
    <text evidence="2">Belongs to the DsbD family.</text>
</comment>
<dbReference type="InterPro" id="IPR003834">
    <property type="entry name" value="Cyt_c_assmbl_TM_dom"/>
</dbReference>
<gene>
    <name evidence="8" type="ORF">GCM10023217_11750</name>
</gene>
<organism evidence="8 9">
    <name type="scientific">Gordonia alkaliphila</name>
    <dbReference type="NCBI Taxonomy" id="1053547"/>
    <lineage>
        <taxon>Bacteria</taxon>
        <taxon>Bacillati</taxon>
        <taxon>Actinomycetota</taxon>
        <taxon>Actinomycetes</taxon>
        <taxon>Mycobacteriales</taxon>
        <taxon>Gordoniaceae</taxon>
        <taxon>Gordonia</taxon>
    </lineage>
</organism>
<reference evidence="9" key="1">
    <citation type="journal article" date="2019" name="Int. J. Syst. Evol. Microbiol.">
        <title>The Global Catalogue of Microorganisms (GCM) 10K type strain sequencing project: providing services to taxonomists for standard genome sequencing and annotation.</title>
        <authorList>
            <consortium name="The Broad Institute Genomics Platform"/>
            <consortium name="The Broad Institute Genome Sequencing Center for Infectious Disease"/>
            <person name="Wu L."/>
            <person name="Ma J."/>
        </authorList>
    </citation>
    <scope>NUCLEOTIDE SEQUENCE [LARGE SCALE GENOMIC DNA]</scope>
    <source>
        <strain evidence="9">JCM 18077</strain>
    </source>
</reference>
<evidence type="ECO:0000313" key="8">
    <source>
        <dbReference type="EMBL" id="GAA4744475.1"/>
    </source>
</evidence>
<dbReference type="PANTHER" id="PTHR31272">
    <property type="entry name" value="CYTOCHROME C-TYPE BIOGENESIS PROTEIN HI_1454-RELATED"/>
    <property type="match status" value="1"/>
</dbReference>
<keyword evidence="5 6" id="KW-0472">Membrane</keyword>
<keyword evidence="3 6" id="KW-0812">Transmembrane</keyword>
<evidence type="ECO:0000313" key="9">
    <source>
        <dbReference type="Proteomes" id="UP001500822"/>
    </source>
</evidence>
<feature type="transmembrane region" description="Helical" evidence="6">
    <location>
        <begin position="114"/>
        <end position="134"/>
    </location>
</feature>
<comment type="subcellular location">
    <subcellularLocation>
        <location evidence="1">Membrane</location>
        <topology evidence="1">Multi-pass membrane protein</topology>
    </subcellularLocation>
</comment>
<sequence length="267" mass="28153">MTTLHVAGVAETFADTVSSGPLLLGLGVCVLVGLISFASPCIVPLVPGYLSYLAGLVGAEAPAVVPGEPPKKGRLRVVGAAFLFVLGFTVVYVLATSALFGATTAFYDQSRMLLLQRIGGVVTIAMGLVFIGTIKMQDYRMNPIRVSHWVGAPLLGGVFAVGWIPCSSATLGAVLVVAANTEGMTAWRGVALVIAYCIGLGLPFLLLAFSSAWAVRSLGFLRRNARTIQVMGGVLMIGVGLLLLFGWWNDIVDWIRITMISDVELPI</sequence>
<feature type="transmembrane region" description="Helical" evidence="6">
    <location>
        <begin position="154"/>
        <end position="178"/>
    </location>
</feature>
<dbReference type="Pfam" id="PF02683">
    <property type="entry name" value="DsbD_TM"/>
    <property type="match status" value="1"/>
</dbReference>
<evidence type="ECO:0000256" key="2">
    <source>
        <dbReference type="ARBA" id="ARBA00006143"/>
    </source>
</evidence>
<feature type="transmembrane region" description="Helical" evidence="6">
    <location>
        <begin position="190"/>
        <end position="215"/>
    </location>
</feature>
<dbReference type="Proteomes" id="UP001500822">
    <property type="component" value="Unassembled WGS sequence"/>
</dbReference>
<accession>A0ABP8Z2C5</accession>
<dbReference type="RefSeq" id="WP_246992282.1">
    <property type="nucleotide sequence ID" value="NZ_BAABIE010000004.1"/>
</dbReference>
<evidence type="ECO:0000256" key="4">
    <source>
        <dbReference type="ARBA" id="ARBA00022989"/>
    </source>
</evidence>
<feature type="transmembrane region" description="Helical" evidence="6">
    <location>
        <begin position="77"/>
        <end position="102"/>
    </location>
</feature>
<evidence type="ECO:0000256" key="5">
    <source>
        <dbReference type="ARBA" id="ARBA00023136"/>
    </source>
</evidence>
<feature type="transmembrane region" description="Helical" evidence="6">
    <location>
        <begin position="22"/>
        <end position="46"/>
    </location>
</feature>
<dbReference type="EMBL" id="BAABIE010000004">
    <property type="protein sequence ID" value="GAA4744475.1"/>
    <property type="molecule type" value="Genomic_DNA"/>
</dbReference>
<dbReference type="PANTHER" id="PTHR31272:SF4">
    <property type="entry name" value="CYTOCHROME C-TYPE BIOGENESIS PROTEIN HI_1454-RELATED"/>
    <property type="match status" value="1"/>
</dbReference>
<evidence type="ECO:0000256" key="1">
    <source>
        <dbReference type="ARBA" id="ARBA00004141"/>
    </source>
</evidence>
<feature type="transmembrane region" description="Helical" evidence="6">
    <location>
        <begin position="227"/>
        <end position="248"/>
    </location>
</feature>
<comment type="caution">
    <text evidence="8">The sequence shown here is derived from an EMBL/GenBank/DDBJ whole genome shotgun (WGS) entry which is preliminary data.</text>
</comment>
<keyword evidence="9" id="KW-1185">Reference proteome</keyword>
<evidence type="ECO:0000256" key="6">
    <source>
        <dbReference type="SAM" id="Phobius"/>
    </source>
</evidence>